<name>A0ABV3RD60_9SPHN</name>
<sequence>MQMRTKGALVLAGLLAACGQGSERADGGVAPDAVELATNTDGDQVILDGRIVSAGPSSFILDHGAGRVTVEMDDWDAFKEGNLLKAGDRAVVTGRLDERFLGTHTVEARRVYLPALNTAFLASAVDEEAFSLPVEADPAQFAYTGWVLSTQDQSFTMGTDAAKFEVDVSRLRDNPLDDEGYQKVEAGERAHVWGDFQFAEGGGQLIADGVISLSSNSTAGSPTTTAATGSVQPSPGVS</sequence>
<feature type="region of interest" description="Disordered" evidence="1">
    <location>
        <begin position="217"/>
        <end position="238"/>
    </location>
</feature>
<organism evidence="2 3">
    <name type="scientific">Novosphingobium rhizovicinum</name>
    <dbReference type="NCBI Taxonomy" id="3228928"/>
    <lineage>
        <taxon>Bacteria</taxon>
        <taxon>Pseudomonadati</taxon>
        <taxon>Pseudomonadota</taxon>
        <taxon>Alphaproteobacteria</taxon>
        <taxon>Sphingomonadales</taxon>
        <taxon>Sphingomonadaceae</taxon>
        <taxon>Novosphingobium</taxon>
    </lineage>
</organism>
<dbReference type="Proteomes" id="UP001556118">
    <property type="component" value="Unassembled WGS sequence"/>
</dbReference>
<gene>
    <name evidence="2" type="ORF">ABUH87_12945</name>
</gene>
<dbReference type="PROSITE" id="PS51257">
    <property type="entry name" value="PROKAR_LIPOPROTEIN"/>
    <property type="match status" value="1"/>
</dbReference>
<dbReference type="Gene3D" id="2.40.50.200">
    <property type="entry name" value="Bacterial OB-fold"/>
    <property type="match status" value="1"/>
</dbReference>
<evidence type="ECO:0000313" key="3">
    <source>
        <dbReference type="Proteomes" id="UP001556118"/>
    </source>
</evidence>
<proteinExistence type="predicted"/>
<dbReference type="InterPro" id="IPR036700">
    <property type="entry name" value="BOBF_sf"/>
</dbReference>
<comment type="caution">
    <text evidence="2">The sequence shown here is derived from an EMBL/GenBank/DDBJ whole genome shotgun (WGS) entry which is preliminary data.</text>
</comment>
<evidence type="ECO:0000256" key="1">
    <source>
        <dbReference type="SAM" id="MobiDB-lite"/>
    </source>
</evidence>
<protein>
    <submittedName>
        <fullName evidence="2">OB-fold nucleic acid binding domain-containing protein</fullName>
    </submittedName>
</protein>
<reference evidence="2 3" key="1">
    <citation type="submission" date="2024-06" db="EMBL/GenBank/DDBJ databases">
        <title>Novosphingobium rhizovicinus M1R2S20.</title>
        <authorList>
            <person name="Sun J.-Q."/>
        </authorList>
    </citation>
    <scope>NUCLEOTIDE SEQUENCE [LARGE SCALE GENOMIC DNA]</scope>
    <source>
        <strain evidence="2 3">M1R2S20</strain>
    </source>
</reference>
<dbReference type="RefSeq" id="WP_367774306.1">
    <property type="nucleotide sequence ID" value="NZ_JBFNXR010000050.1"/>
</dbReference>
<dbReference type="SUPFAM" id="SSF101756">
    <property type="entry name" value="Hypothetical protein YgiW"/>
    <property type="match status" value="1"/>
</dbReference>
<dbReference type="EMBL" id="JBFNXR010000050">
    <property type="protein sequence ID" value="MEW9856041.1"/>
    <property type="molecule type" value="Genomic_DNA"/>
</dbReference>
<evidence type="ECO:0000313" key="2">
    <source>
        <dbReference type="EMBL" id="MEW9856041.1"/>
    </source>
</evidence>
<accession>A0ABV3RD60</accession>
<keyword evidence="3" id="KW-1185">Reference proteome</keyword>
<feature type="compositionally biased region" description="Low complexity" evidence="1">
    <location>
        <begin position="217"/>
        <end position="230"/>
    </location>
</feature>